<gene>
    <name evidence="3" type="ORF">ENU31_01305</name>
</gene>
<feature type="domain" description="Bacterial type II secretion system protein E" evidence="2">
    <location>
        <begin position="110"/>
        <end position="341"/>
    </location>
</feature>
<dbReference type="InterPro" id="IPR050921">
    <property type="entry name" value="T4SS_GSP_E_ATPase"/>
</dbReference>
<dbReference type="InterPro" id="IPR001482">
    <property type="entry name" value="T2SS/T4SS_dom"/>
</dbReference>
<comment type="similarity">
    <text evidence="1">Belongs to the GSP E family.</text>
</comment>
<proteinExistence type="inferred from homology"/>
<name>A0A7C4H4X4_9CREN</name>
<dbReference type="GO" id="GO:0016887">
    <property type="term" value="F:ATP hydrolysis activity"/>
    <property type="evidence" value="ECO:0007669"/>
    <property type="project" value="InterPro"/>
</dbReference>
<dbReference type="Gene3D" id="3.30.450.380">
    <property type="match status" value="1"/>
</dbReference>
<dbReference type="AlphaFoldDB" id="A0A7C4H4X4"/>
<sequence>MAIITLYRDPNTYHYVYHIEEPPVSQLVSNLYKQVREKLQSMEIELPEDPQQKIHTYISYIMYALRELGFDDAFHKYPELIYYLIRDTIGWRIIDVLIHDPRVEDISYSSLPRKLFVVMRHDRIPVTWIETNILLSEEELSKLIEFMAFKTGKTISVANPLLEARTPEGYRLAANLKEVSISSGFTIRKFPEDPISITKLIYNKTMSPLLASYLWTLVEYQKFIIIMGAMATGKTTVLQSILSAIPRDKKVVTIEDTPELRLDHPLWQPYYTRGSMYGTEQNITMIDLGRFALRSRAQYIVIGEVRDREIETLVQMAATGHGSLCTFHAENPETLFLRLTSPPLNVQPSFMLTIASIVLQVRVWSRKYKKFVRRTSKVWEVTGIKHVTREIEIPVEYKPVFIWDPYEDKHYPETVDDLLEESKQLNIIGTTVYGEDDWYEMMKWELEEKTRFLEQLVREGVFDFREVTEKIYRKSEEMRMKT</sequence>
<comment type="caution">
    <text evidence="3">The sequence shown here is derived from an EMBL/GenBank/DDBJ whole genome shotgun (WGS) entry which is preliminary data.</text>
</comment>
<evidence type="ECO:0000259" key="2">
    <source>
        <dbReference type="Pfam" id="PF00437"/>
    </source>
</evidence>
<protein>
    <recommendedName>
        <fullName evidence="2">Bacterial type II secretion system protein E domain-containing protein</fullName>
    </recommendedName>
</protein>
<dbReference type="SUPFAM" id="SSF52540">
    <property type="entry name" value="P-loop containing nucleoside triphosphate hydrolases"/>
    <property type="match status" value="1"/>
</dbReference>
<organism evidence="3">
    <name type="scientific">Ignisphaera aggregans</name>
    <dbReference type="NCBI Taxonomy" id="334771"/>
    <lineage>
        <taxon>Archaea</taxon>
        <taxon>Thermoproteota</taxon>
        <taxon>Thermoprotei</taxon>
        <taxon>Desulfurococcales</taxon>
        <taxon>Desulfurococcaceae</taxon>
        <taxon>Ignisphaera</taxon>
    </lineage>
</organism>
<dbReference type="PANTHER" id="PTHR30486:SF6">
    <property type="entry name" value="TYPE IV PILUS RETRACTATION ATPASE PILT"/>
    <property type="match status" value="1"/>
</dbReference>
<dbReference type="InterPro" id="IPR027417">
    <property type="entry name" value="P-loop_NTPase"/>
</dbReference>
<accession>A0A7C4H4X4</accession>
<dbReference type="CDD" id="cd01130">
    <property type="entry name" value="VirB11-like_ATPase"/>
    <property type="match status" value="1"/>
</dbReference>
<dbReference type="Pfam" id="PF00437">
    <property type="entry name" value="T2SSE"/>
    <property type="match status" value="1"/>
</dbReference>
<evidence type="ECO:0000313" key="3">
    <source>
        <dbReference type="EMBL" id="HGM07035.1"/>
    </source>
</evidence>
<evidence type="ECO:0000256" key="1">
    <source>
        <dbReference type="ARBA" id="ARBA00006611"/>
    </source>
</evidence>
<dbReference type="Gene3D" id="3.40.50.300">
    <property type="entry name" value="P-loop containing nucleotide triphosphate hydrolases"/>
    <property type="match status" value="1"/>
</dbReference>
<dbReference type="EMBL" id="DTCA01000046">
    <property type="protein sequence ID" value="HGM07035.1"/>
    <property type="molecule type" value="Genomic_DNA"/>
</dbReference>
<reference evidence="3" key="1">
    <citation type="journal article" date="2020" name="mSystems">
        <title>Genome- and Community-Level Interaction Insights into Carbon Utilization and Element Cycling Functions of Hydrothermarchaeota in Hydrothermal Sediment.</title>
        <authorList>
            <person name="Zhou Z."/>
            <person name="Liu Y."/>
            <person name="Xu W."/>
            <person name="Pan J."/>
            <person name="Luo Z.H."/>
            <person name="Li M."/>
        </authorList>
    </citation>
    <scope>NUCLEOTIDE SEQUENCE [LARGE SCALE GENOMIC DNA]</scope>
    <source>
        <strain evidence="3">SpSt-658</strain>
    </source>
</reference>
<dbReference type="PANTHER" id="PTHR30486">
    <property type="entry name" value="TWITCHING MOTILITY PROTEIN PILT"/>
    <property type="match status" value="1"/>
</dbReference>